<gene>
    <name evidence="1" type="ORF">B0H17DRAFT_1145541</name>
</gene>
<reference evidence="1" key="1">
    <citation type="submission" date="2023-03" db="EMBL/GenBank/DDBJ databases">
        <title>Massive genome expansion in bonnet fungi (Mycena s.s.) driven by repeated elements and novel gene families across ecological guilds.</title>
        <authorList>
            <consortium name="Lawrence Berkeley National Laboratory"/>
            <person name="Harder C.B."/>
            <person name="Miyauchi S."/>
            <person name="Viragh M."/>
            <person name="Kuo A."/>
            <person name="Thoen E."/>
            <person name="Andreopoulos B."/>
            <person name="Lu D."/>
            <person name="Skrede I."/>
            <person name="Drula E."/>
            <person name="Henrissat B."/>
            <person name="Morin E."/>
            <person name="Kohler A."/>
            <person name="Barry K."/>
            <person name="LaButti K."/>
            <person name="Morin E."/>
            <person name="Salamov A."/>
            <person name="Lipzen A."/>
            <person name="Mereny Z."/>
            <person name="Hegedus B."/>
            <person name="Baldrian P."/>
            <person name="Stursova M."/>
            <person name="Weitz H."/>
            <person name="Taylor A."/>
            <person name="Grigoriev I.V."/>
            <person name="Nagy L.G."/>
            <person name="Martin F."/>
            <person name="Kauserud H."/>
        </authorList>
    </citation>
    <scope>NUCLEOTIDE SEQUENCE</scope>
    <source>
        <strain evidence="1">CBHHK067</strain>
    </source>
</reference>
<organism evidence="1 2">
    <name type="scientific">Mycena rosella</name>
    <name type="common">Pink bonnet</name>
    <name type="synonym">Agaricus rosellus</name>
    <dbReference type="NCBI Taxonomy" id="1033263"/>
    <lineage>
        <taxon>Eukaryota</taxon>
        <taxon>Fungi</taxon>
        <taxon>Dikarya</taxon>
        <taxon>Basidiomycota</taxon>
        <taxon>Agaricomycotina</taxon>
        <taxon>Agaricomycetes</taxon>
        <taxon>Agaricomycetidae</taxon>
        <taxon>Agaricales</taxon>
        <taxon>Marasmiineae</taxon>
        <taxon>Mycenaceae</taxon>
        <taxon>Mycena</taxon>
    </lineage>
</organism>
<sequence length="181" mass="19385">MGANSGVFHSENIHELTRYYWICLGCTCKGWDWVNLVAGIAAVTYGIADSGYIGGSSGPPPAAGQNRESVTGIQAGYHQGLKAGVARVERAPEVPESRRIGGDRVRAVVAKQDKDANPSASAGTMNFRSTALREARKSTAFSKNARALEFELMKSTIQKGRAVETECLLIKSTGCEKSYVL</sequence>
<accession>A0AAD7G1Q1</accession>
<proteinExistence type="predicted"/>
<protein>
    <submittedName>
        <fullName evidence="1">Uncharacterized protein</fullName>
    </submittedName>
</protein>
<comment type="caution">
    <text evidence="1">The sequence shown here is derived from an EMBL/GenBank/DDBJ whole genome shotgun (WGS) entry which is preliminary data.</text>
</comment>
<evidence type="ECO:0000313" key="2">
    <source>
        <dbReference type="Proteomes" id="UP001221757"/>
    </source>
</evidence>
<evidence type="ECO:0000313" key="1">
    <source>
        <dbReference type="EMBL" id="KAJ7658592.1"/>
    </source>
</evidence>
<dbReference type="Proteomes" id="UP001221757">
    <property type="component" value="Unassembled WGS sequence"/>
</dbReference>
<dbReference type="AlphaFoldDB" id="A0AAD7G1Q1"/>
<keyword evidence="2" id="KW-1185">Reference proteome</keyword>
<name>A0AAD7G1Q1_MYCRO</name>
<dbReference type="EMBL" id="JARKIE010000277">
    <property type="protein sequence ID" value="KAJ7658592.1"/>
    <property type="molecule type" value="Genomic_DNA"/>
</dbReference>